<protein>
    <recommendedName>
        <fullName evidence="2">PEGA domain-containing protein</fullName>
    </recommendedName>
</protein>
<keyword evidence="1" id="KW-1133">Transmembrane helix</keyword>
<sequence length="469" mass="52621">MTLRARRLLYITCIIIFILIAPPLVLYTAGWRYDFTYNRLVETGSLVIKSTPAKADIFLDNKPYQEKTPTIINDILPGKINLEVKKDGYHPWEKTVAIGPRLTTFAESIKLFLQSEPKVLISGSIKQYWWNRKQDKIAYLTNKGQLRLYNTLSGKDTFLANVAVSTLQNVSWSPHDDQLLVSRGAPEAATHFIVDAAATEKFINLNQITNLALTDLQWDQASSNTLYGLAGGALYRIPYLLKTTRLVLPGPLLSYSAGPDRIAFIEKLVKARAANLSWISVSDPTVIHRLTIRLDPSHDTLVKTNSRLVAINNSREKTLTIIDPSVKTDLKDSVIEIPNAQKSIWSVNGDKLIYTEAGAIYQRTFIVPLTVIPRPNSSELITRYSQPLQDIFWSDDESYLFYSVEDTLRVLEIGPAAEPRSLTLLEKAANIKQPEFINSPKLITFIDESGALQALPIAAKEDRAFLFGD</sequence>
<dbReference type="SUPFAM" id="SSF82171">
    <property type="entry name" value="DPP6 N-terminal domain-like"/>
    <property type="match status" value="1"/>
</dbReference>
<dbReference type="InterPro" id="IPR013229">
    <property type="entry name" value="PEGA"/>
</dbReference>
<dbReference type="Proteomes" id="UP000178109">
    <property type="component" value="Unassembled WGS sequence"/>
</dbReference>
<dbReference type="AlphaFoldDB" id="A0A1G2BTR1"/>
<keyword evidence="1" id="KW-0472">Membrane</keyword>
<feature type="transmembrane region" description="Helical" evidence="1">
    <location>
        <begin position="7"/>
        <end position="29"/>
    </location>
</feature>
<organism evidence="3 4">
    <name type="scientific">Candidatus Komeilibacteria bacterium RIFCSPLOWO2_02_FULL_48_11</name>
    <dbReference type="NCBI Taxonomy" id="1798553"/>
    <lineage>
        <taxon>Bacteria</taxon>
        <taxon>Candidatus Komeiliibacteriota</taxon>
    </lineage>
</organism>
<proteinExistence type="predicted"/>
<reference evidence="3 4" key="1">
    <citation type="journal article" date="2016" name="Nat. Commun.">
        <title>Thousands of microbial genomes shed light on interconnected biogeochemical processes in an aquifer system.</title>
        <authorList>
            <person name="Anantharaman K."/>
            <person name="Brown C.T."/>
            <person name="Hug L.A."/>
            <person name="Sharon I."/>
            <person name="Castelle C.J."/>
            <person name="Probst A.J."/>
            <person name="Thomas B.C."/>
            <person name="Singh A."/>
            <person name="Wilkins M.J."/>
            <person name="Karaoz U."/>
            <person name="Brodie E.L."/>
            <person name="Williams K.H."/>
            <person name="Hubbard S.S."/>
            <person name="Banfield J.F."/>
        </authorList>
    </citation>
    <scope>NUCLEOTIDE SEQUENCE [LARGE SCALE GENOMIC DNA]</scope>
</reference>
<dbReference type="EMBL" id="MHKO01000020">
    <property type="protein sequence ID" value="OGY92491.1"/>
    <property type="molecule type" value="Genomic_DNA"/>
</dbReference>
<gene>
    <name evidence="3" type="ORF">A3H70_04575</name>
</gene>
<evidence type="ECO:0000313" key="4">
    <source>
        <dbReference type="Proteomes" id="UP000178109"/>
    </source>
</evidence>
<feature type="domain" description="PEGA" evidence="2">
    <location>
        <begin position="44"/>
        <end position="100"/>
    </location>
</feature>
<keyword evidence="1" id="KW-0812">Transmembrane</keyword>
<dbReference type="STRING" id="1798553.A3H70_04575"/>
<dbReference type="Pfam" id="PF08308">
    <property type="entry name" value="PEGA"/>
    <property type="match status" value="1"/>
</dbReference>
<name>A0A1G2BTR1_9BACT</name>
<comment type="caution">
    <text evidence="3">The sequence shown here is derived from an EMBL/GenBank/DDBJ whole genome shotgun (WGS) entry which is preliminary data.</text>
</comment>
<evidence type="ECO:0000313" key="3">
    <source>
        <dbReference type="EMBL" id="OGY92491.1"/>
    </source>
</evidence>
<evidence type="ECO:0000259" key="2">
    <source>
        <dbReference type="Pfam" id="PF08308"/>
    </source>
</evidence>
<accession>A0A1G2BTR1</accession>
<evidence type="ECO:0000256" key="1">
    <source>
        <dbReference type="SAM" id="Phobius"/>
    </source>
</evidence>